<evidence type="ECO:0000256" key="3">
    <source>
        <dbReference type="ARBA" id="ARBA00023125"/>
    </source>
</evidence>
<gene>
    <name evidence="6" type="ORF">C1875_10805</name>
</gene>
<proteinExistence type="inferred from homology"/>
<dbReference type="InterPro" id="IPR036390">
    <property type="entry name" value="WH_DNA-bd_sf"/>
</dbReference>
<dbReference type="GO" id="GO:0003677">
    <property type="term" value="F:DNA binding"/>
    <property type="evidence" value="ECO:0007669"/>
    <property type="project" value="UniProtKB-KW"/>
</dbReference>
<dbReference type="Pfam" id="PF00126">
    <property type="entry name" value="HTH_1"/>
    <property type="match status" value="1"/>
</dbReference>
<reference evidence="6 7" key="1">
    <citation type="journal article" date="2018" name="Elife">
        <title>Discovery and characterization of a prevalent human gut bacterial enzyme sufficient for the inactivation of a family of plant toxins.</title>
        <authorList>
            <person name="Koppel N."/>
            <person name="Bisanz J.E."/>
            <person name="Pandelia M.E."/>
            <person name="Turnbaugh P.J."/>
            <person name="Balskus E.P."/>
        </authorList>
    </citation>
    <scope>NUCLEOTIDE SEQUENCE [LARGE SCALE GENOMIC DNA]</scope>
    <source>
        <strain evidence="6 7">W1 BHI 6</strain>
    </source>
</reference>
<dbReference type="InterPro" id="IPR036388">
    <property type="entry name" value="WH-like_DNA-bd_sf"/>
</dbReference>
<dbReference type="GO" id="GO:0003700">
    <property type="term" value="F:DNA-binding transcription factor activity"/>
    <property type="evidence" value="ECO:0007669"/>
    <property type="project" value="InterPro"/>
</dbReference>
<dbReference type="SUPFAM" id="SSF46785">
    <property type="entry name" value="Winged helix' DNA-binding domain"/>
    <property type="match status" value="1"/>
</dbReference>
<dbReference type="GO" id="GO:0032993">
    <property type="term" value="C:protein-DNA complex"/>
    <property type="evidence" value="ECO:0007669"/>
    <property type="project" value="TreeGrafter"/>
</dbReference>
<dbReference type="PROSITE" id="PS50931">
    <property type="entry name" value="HTH_LYSR"/>
    <property type="match status" value="1"/>
</dbReference>
<dbReference type="Gene3D" id="3.40.190.290">
    <property type="match status" value="1"/>
</dbReference>
<name>A0A369MEI0_EGGLN</name>
<comment type="similarity">
    <text evidence="1">Belongs to the LysR transcriptional regulatory family.</text>
</comment>
<keyword evidence="3" id="KW-0238">DNA-binding</keyword>
<dbReference type="Gene3D" id="1.10.10.10">
    <property type="entry name" value="Winged helix-like DNA-binding domain superfamily/Winged helix DNA-binding domain"/>
    <property type="match status" value="1"/>
</dbReference>
<evidence type="ECO:0000259" key="5">
    <source>
        <dbReference type="PROSITE" id="PS50931"/>
    </source>
</evidence>
<accession>A0A369MEI0</accession>
<dbReference type="GeneID" id="69511711"/>
<dbReference type="AlphaFoldDB" id="A0A369MEI0"/>
<evidence type="ECO:0000256" key="1">
    <source>
        <dbReference type="ARBA" id="ARBA00009437"/>
    </source>
</evidence>
<comment type="caution">
    <text evidence="6">The sequence shown here is derived from an EMBL/GenBank/DDBJ whole genome shotgun (WGS) entry which is preliminary data.</text>
</comment>
<protein>
    <submittedName>
        <fullName evidence="6">LysR family transcriptional regulator</fullName>
    </submittedName>
</protein>
<dbReference type="InterPro" id="IPR000847">
    <property type="entry name" value="LysR_HTH_N"/>
</dbReference>
<dbReference type="EMBL" id="PPTU01000017">
    <property type="protein sequence ID" value="RDB68842.1"/>
    <property type="molecule type" value="Genomic_DNA"/>
</dbReference>
<evidence type="ECO:0000256" key="2">
    <source>
        <dbReference type="ARBA" id="ARBA00023015"/>
    </source>
</evidence>
<dbReference type="SUPFAM" id="SSF53850">
    <property type="entry name" value="Periplasmic binding protein-like II"/>
    <property type="match status" value="1"/>
</dbReference>
<organism evidence="6 7">
    <name type="scientific">Eggerthella lenta</name>
    <name type="common">Eubacterium lentum</name>
    <dbReference type="NCBI Taxonomy" id="84112"/>
    <lineage>
        <taxon>Bacteria</taxon>
        <taxon>Bacillati</taxon>
        <taxon>Actinomycetota</taxon>
        <taxon>Coriobacteriia</taxon>
        <taxon>Eggerthellales</taxon>
        <taxon>Eggerthellaceae</taxon>
        <taxon>Eggerthella</taxon>
    </lineage>
</organism>
<dbReference type="PANTHER" id="PTHR30346:SF0">
    <property type="entry name" value="HCA OPERON TRANSCRIPTIONAL ACTIVATOR HCAR"/>
    <property type="match status" value="1"/>
</dbReference>
<evidence type="ECO:0000256" key="4">
    <source>
        <dbReference type="ARBA" id="ARBA00023163"/>
    </source>
</evidence>
<dbReference type="InterPro" id="IPR005119">
    <property type="entry name" value="LysR_subst-bd"/>
</dbReference>
<keyword evidence="2" id="KW-0805">Transcription regulation</keyword>
<evidence type="ECO:0000313" key="7">
    <source>
        <dbReference type="Proteomes" id="UP000253970"/>
    </source>
</evidence>
<evidence type="ECO:0000313" key="6">
    <source>
        <dbReference type="EMBL" id="RDB68842.1"/>
    </source>
</evidence>
<keyword evidence="4" id="KW-0804">Transcription</keyword>
<dbReference type="RefSeq" id="WP_009306478.1">
    <property type="nucleotide sequence ID" value="NZ_AP025575.1"/>
</dbReference>
<dbReference type="PANTHER" id="PTHR30346">
    <property type="entry name" value="TRANSCRIPTIONAL DUAL REGULATOR HCAR-RELATED"/>
    <property type="match status" value="1"/>
</dbReference>
<sequence length="291" mass="32655">MNDVQLRSFTAAVELGSFNKAAKGQFLSVPSFAQRINSLEAELGYRILERGPSGVRPTDAGLVLYRAAKEALDILDKAREEGRSVAEEQPAERVTIGVWWQVHPFMMEAVRQMAQTHPRLKIDFVETSYGDAAEGFAQGLFDLFFSTDSLALRQMGASFTPLSREKYYCVFSPESPLAKRETISTDLLENITVYAGADYRDVPELHEFESFFARDNVVKESIFREKLTMDCLRGDAVSFFNHSNISKICPPLEARPMEWPPLAYGAHVRPGAPRVVRDVLDACIDSFKRTG</sequence>
<feature type="domain" description="HTH lysR-type" evidence="5">
    <location>
        <begin position="1"/>
        <end position="58"/>
    </location>
</feature>
<dbReference type="Proteomes" id="UP000253970">
    <property type="component" value="Unassembled WGS sequence"/>
</dbReference>
<dbReference type="CDD" id="cd05466">
    <property type="entry name" value="PBP2_LTTR_substrate"/>
    <property type="match status" value="1"/>
</dbReference>
<dbReference type="Pfam" id="PF03466">
    <property type="entry name" value="LysR_substrate"/>
    <property type="match status" value="1"/>
</dbReference>